<protein>
    <submittedName>
        <fullName evidence="1">Uncharacterized protein</fullName>
    </submittedName>
</protein>
<comment type="caution">
    <text evidence="1">The sequence shown here is derived from an EMBL/GenBank/DDBJ whole genome shotgun (WGS) entry which is preliminary data.</text>
</comment>
<gene>
    <name evidence="1" type="ORF">DPEC_G00155130</name>
</gene>
<keyword evidence="2" id="KW-1185">Reference proteome</keyword>
<name>A0ACC2GKQ1_DALPE</name>
<sequence length="784" mass="87192">MAGTALLRLSLLLLVGSMLLGCIPAQRIRGKRQNMKVRINATGDTIVMKFVRPNPDMKLEGYILGYGSSLFSKQFIQLPENGEAFETEIDAEPKYLVAVQPIPSNDVKKHCTGKVNLEKPLHLVVNTITPKSVLLSWGNILKPPYEAGNILNDCLEDGFYTVRYREKNRKWFYQTCPTSDTVVDNLKPNTPYEFGVRSNKDERSGVWSKPLTHNTNVAESSQKPYKHRTPIVKPMKTPRTLLPPRPAIHKRNESRLSTQTKKTVFPGAPKTSFAPPETHLDFRPDPSSNKPQWPQFPIDGGNSIRNSSSHLVEFTPASSQLLPTKTPTTSIATPGPNTPYLRGGENHQGKTSPMVPSSATEKPQYPSSVNGEHHKGLALPKPAVWNRLRMGSRPSIPVNKKTNLVGKPGDIDKVNDLKQTDKASILKFTSVTAKPAKQERRTTASIAPSVNGSRFETWENSSLFSAQPASEVDALGKKRFVAPHVVYKTDKKPHEPCSITTSLNYFPEDEGGETNVTAPPRSPPSNLTVVTVEGCPSFVILDWEKTDNDTTEYEVISTTKGPDGTQVSILTTNQTHTAVENLKPESSYEFKVKPKNELGAGPPSEPVSFNTESADPRVSENVSGKDAIWTQFPFKADNYSECNGKQYVKRTWYRKFVGIQLCNSLRYKIYLSDSLNGKFYNIGDQTGHGEDHCQFVDSFLDGNTGSQVMADQIPAREGFYRAVRQEPVHFVLERMRLEGLERPGDVLRRQQKGLSHAQRTNHHNSGVWNPGLAGQLPLIFLSPK</sequence>
<accession>A0ACC2GKQ1</accession>
<evidence type="ECO:0000313" key="1">
    <source>
        <dbReference type="EMBL" id="KAJ8004086.1"/>
    </source>
</evidence>
<dbReference type="Proteomes" id="UP001157502">
    <property type="component" value="Chromosome 12"/>
</dbReference>
<proteinExistence type="predicted"/>
<reference evidence="1" key="1">
    <citation type="submission" date="2021-05" db="EMBL/GenBank/DDBJ databases">
        <authorList>
            <person name="Pan Q."/>
            <person name="Jouanno E."/>
            <person name="Zahm M."/>
            <person name="Klopp C."/>
            <person name="Cabau C."/>
            <person name="Louis A."/>
            <person name="Berthelot C."/>
            <person name="Parey E."/>
            <person name="Roest Crollius H."/>
            <person name="Montfort J."/>
            <person name="Robinson-Rechavi M."/>
            <person name="Bouchez O."/>
            <person name="Lampietro C."/>
            <person name="Lopez Roques C."/>
            <person name="Donnadieu C."/>
            <person name="Postlethwait J."/>
            <person name="Bobe J."/>
            <person name="Dillon D."/>
            <person name="Chandos A."/>
            <person name="von Hippel F."/>
            <person name="Guiguen Y."/>
        </authorList>
    </citation>
    <scope>NUCLEOTIDE SEQUENCE</scope>
    <source>
        <strain evidence="1">YG-Jan2019</strain>
    </source>
</reference>
<organism evidence="1 2">
    <name type="scientific">Dallia pectoralis</name>
    <name type="common">Alaska blackfish</name>
    <dbReference type="NCBI Taxonomy" id="75939"/>
    <lineage>
        <taxon>Eukaryota</taxon>
        <taxon>Metazoa</taxon>
        <taxon>Chordata</taxon>
        <taxon>Craniata</taxon>
        <taxon>Vertebrata</taxon>
        <taxon>Euteleostomi</taxon>
        <taxon>Actinopterygii</taxon>
        <taxon>Neopterygii</taxon>
        <taxon>Teleostei</taxon>
        <taxon>Protacanthopterygii</taxon>
        <taxon>Esociformes</taxon>
        <taxon>Umbridae</taxon>
        <taxon>Dallia</taxon>
    </lineage>
</organism>
<evidence type="ECO:0000313" key="2">
    <source>
        <dbReference type="Proteomes" id="UP001157502"/>
    </source>
</evidence>
<dbReference type="EMBL" id="CM055739">
    <property type="protein sequence ID" value="KAJ8004086.1"/>
    <property type="molecule type" value="Genomic_DNA"/>
</dbReference>